<dbReference type="SUPFAM" id="SSF49562">
    <property type="entry name" value="C2 domain (Calcium/lipid-binding domain, CaLB)"/>
    <property type="match status" value="1"/>
</dbReference>
<dbReference type="InterPro" id="IPR000008">
    <property type="entry name" value="C2_dom"/>
</dbReference>
<dbReference type="PROSITE" id="PS50018">
    <property type="entry name" value="RAS_GTPASE_ACTIV_2"/>
    <property type="match status" value="1"/>
</dbReference>
<dbReference type="SUPFAM" id="SSF50729">
    <property type="entry name" value="PH domain-like"/>
    <property type="match status" value="1"/>
</dbReference>
<keyword evidence="7" id="KW-1185">Reference proteome</keyword>
<dbReference type="SMART" id="SM00323">
    <property type="entry name" value="RasGAP"/>
    <property type="match status" value="1"/>
</dbReference>
<dbReference type="Gene3D" id="1.10.506.10">
    <property type="entry name" value="GTPase Activation - p120gap, domain 1"/>
    <property type="match status" value="2"/>
</dbReference>
<dbReference type="PROSITE" id="PS50004">
    <property type="entry name" value="C2"/>
    <property type="match status" value="1"/>
</dbReference>
<dbReference type="InterPro" id="IPR035892">
    <property type="entry name" value="C2_domain_sf"/>
</dbReference>
<dbReference type="PROSITE" id="PS50003">
    <property type="entry name" value="PH_DOMAIN"/>
    <property type="match status" value="1"/>
</dbReference>
<feature type="domain" description="C2" evidence="4">
    <location>
        <begin position="256"/>
        <end position="375"/>
    </location>
</feature>
<evidence type="ECO:0000256" key="2">
    <source>
        <dbReference type="SAM" id="MobiDB-lite"/>
    </source>
</evidence>
<dbReference type="PANTHER" id="PTHR10194">
    <property type="entry name" value="RAS GTPASE-ACTIVATING PROTEINS"/>
    <property type="match status" value="1"/>
</dbReference>
<evidence type="ECO:0000259" key="5">
    <source>
        <dbReference type="PROSITE" id="PS50018"/>
    </source>
</evidence>
<dbReference type="InterPro" id="IPR039360">
    <property type="entry name" value="Ras_GTPase"/>
</dbReference>
<dbReference type="InterPro" id="IPR001849">
    <property type="entry name" value="PH_domain"/>
</dbReference>
<gene>
    <name evidence="6" type="ORF">GBAR_LOCUS16336</name>
</gene>
<accession>A0AA35SGY6</accession>
<dbReference type="InterPro" id="IPR008936">
    <property type="entry name" value="Rho_GTPase_activation_prot"/>
</dbReference>
<feature type="region of interest" description="Disordered" evidence="2">
    <location>
        <begin position="110"/>
        <end position="178"/>
    </location>
</feature>
<dbReference type="AlphaFoldDB" id="A0AA35SGY6"/>
<dbReference type="Pfam" id="PF00616">
    <property type="entry name" value="RasGAP"/>
    <property type="match status" value="2"/>
</dbReference>
<evidence type="ECO:0000313" key="7">
    <source>
        <dbReference type="Proteomes" id="UP001174909"/>
    </source>
</evidence>
<keyword evidence="1" id="KW-0343">GTPase activation</keyword>
<dbReference type="GO" id="GO:0005096">
    <property type="term" value="F:GTPase activator activity"/>
    <property type="evidence" value="ECO:0007669"/>
    <property type="project" value="UniProtKB-KW"/>
</dbReference>
<name>A0AA35SGY6_GEOBA</name>
<evidence type="ECO:0000256" key="1">
    <source>
        <dbReference type="ARBA" id="ARBA00022468"/>
    </source>
</evidence>
<dbReference type="Proteomes" id="UP001174909">
    <property type="component" value="Unassembled WGS sequence"/>
</dbReference>
<dbReference type="EMBL" id="CASHTH010002356">
    <property type="protein sequence ID" value="CAI8028727.1"/>
    <property type="molecule type" value="Genomic_DNA"/>
</dbReference>
<dbReference type="Pfam" id="PF00168">
    <property type="entry name" value="C2"/>
    <property type="match status" value="1"/>
</dbReference>
<comment type="caution">
    <text evidence="6">The sequence shown here is derived from an EMBL/GenBank/DDBJ whole genome shotgun (WGS) entry which is preliminary data.</text>
</comment>
<dbReference type="SUPFAM" id="SSF48350">
    <property type="entry name" value="GTPase activation domain, GAP"/>
    <property type="match status" value="1"/>
</dbReference>
<evidence type="ECO:0000259" key="4">
    <source>
        <dbReference type="PROSITE" id="PS50004"/>
    </source>
</evidence>
<dbReference type="InterPro" id="IPR023152">
    <property type="entry name" value="RasGAP_CS"/>
</dbReference>
<dbReference type="SMART" id="SM00233">
    <property type="entry name" value="PH"/>
    <property type="match status" value="1"/>
</dbReference>
<evidence type="ECO:0000313" key="6">
    <source>
        <dbReference type="EMBL" id="CAI8028727.1"/>
    </source>
</evidence>
<dbReference type="PANTHER" id="PTHR10194:SF60">
    <property type="entry name" value="RAS GTPASE-ACTIVATING PROTEIN RASKOL"/>
    <property type="match status" value="1"/>
</dbReference>
<feature type="compositionally biased region" description="Polar residues" evidence="2">
    <location>
        <begin position="110"/>
        <end position="122"/>
    </location>
</feature>
<dbReference type="InterPro" id="IPR001936">
    <property type="entry name" value="RasGAP_dom"/>
</dbReference>
<feature type="compositionally biased region" description="Low complexity" evidence="2">
    <location>
        <begin position="151"/>
        <end position="163"/>
    </location>
</feature>
<dbReference type="Gene3D" id="2.60.40.150">
    <property type="entry name" value="C2 domain"/>
    <property type="match status" value="1"/>
</dbReference>
<dbReference type="SMART" id="SM00239">
    <property type="entry name" value="C2"/>
    <property type="match status" value="1"/>
</dbReference>
<feature type="domain" description="PH" evidence="3">
    <location>
        <begin position="20"/>
        <end position="265"/>
    </location>
</feature>
<sequence>MNMSSFRKYGRYSMNLAMEQERLQGWLSVANVVDSDCVDQLEWHRRYCVLEKDERTLYFYNDTESVPLTGRRSPVKFTLSGGDDAQDGQCLSTKTTLSLLDPNYIAASSGNSSNFQRGTRQSRSLRDKVRSSLHKSVKKGSLAVRGEDRSAGGSVRVSRSKSFGKNDHMINSQSNPAGMKLGSSMENLILGGRTDVGGMGHFLGQHGTHLDLATKGLLNIGPVHQSISPRHSCFRILTESEVLYASCGSREELDRWVTGLTECHSPNRNHVRRVDSYLAVWILEARALPPKKRYYCELSLNGVLYSRTCCKLMNDSLFWGEPFQFQDLPLLGSVTVRVCRENYNKKKKERSDTDIGKIEIPAIVLQKGQIHEKWYPITDYSAGGSKAGSSSGRPSDNPSVRIKLQYKTVSIMPLKVYDELLQYLRTDYGTMCEVLEPVIPAKAKDDIATTLVRILQREGKTREFICDIIMSEVQAVENENLIFRGNTFATKAVDTYMKMVGVTYLRDTLAPFVHTLMDRYWEEECEVDPTKLPNPASLAQNQANLTTLVARAWADILKSYNKFPSDLQVTLNSIRQRFGPEKEEACFKLISGSIFLRFFCPAILSPSLFSLCQEYPDEKMARKLTLVAKVIQNFGKLCAVRSQGRVHVLHE</sequence>
<dbReference type="PROSITE" id="PS00509">
    <property type="entry name" value="RAS_GTPASE_ACTIV_1"/>
    <property type="match status" value="1"/>
</dbReference>
<proteinExistence type="predicted"/>
<reference evidence="6" key="1">
    <citation type="submission" date="2023-03" db="EMBL/GenBank/DDBJ databases">
        <authorList>
            <person name="Steffen K."/>
            <person name="Cardenas P."/>
        </authorList>
    </citation>
    <scope>NUCLEOTIDE SEQUENCE</scope>
</reference>
<protein>
    <submittedName>
        <fullName evidence="6">Disabled homolog 2-interacting protein</fullName>
    </submittedName>
</protein>
<organism evidence="6 7">
    <name type="scientific">Geodia barretti</name>
    <name type="common">Barrett's horny sponge</name>
    <dbReference type="NCBI Taxonomy" id="519541"/>
    <lineage>
        <taxon>Eukaryota</taxon>
        <taxon>Metazoa</taxon>
        <taxon>Porifera</taxon>
        <taxon>Demospongiae</taxon>
        <taxon>Heteroscleromorpha</taxon>
        <taxon>Tetractinellida</taxon>
        <taxon>Astrophorina</taxon>
        <taxon>Geodiidae</taxon>
        <taxon>Geodia</taxon>
    </lineage>
</organism>
<evidence type="ECO:0000259" key="3">
    <source>
        <dbReference type="PROSITE" id="PS50003"/>
    </source>
</evidence>
<feature type="domain" description="Ras-GAP" evidence="5">
    <location>
        <begin position="443"/>
        <end position="636"/>
    </location>
</feature>